<dbReference type="InterPro" id="IPR036388">
    <property type="entry name" value="WH-like_DNA-bd_sf"/>
</dbReference>
<dbReference type="NCBIfam" id="TIGR02937">
    <property type="entry name" value="sigma70-ECF"/>
    <property type="match status" value="1"/>
</dbReference>
<dbReference type="InterPro" id="IPR014284">
    <property type="entry name" value="RNA_pol_sigma-70_dom"/>
</dbReference>
<dbReference type="InterPro" id="IPR013324">
    <property type="entry name" value="RNA_pol_sigma_r3/r4-like"/>
</dbReference>
<gene>
    <name evidence="7" type="ORF">DQQ10_01885</name>
</gene>
<evidence type="ECO:0000259" key="5">
    <source>
        <dbReference type="Pfam" id="PF04542"/>
    </source>
</evidence>
<accession>A0A364Y7K9</accession>
<feature type="domain" description="RNA polymerase sigma-70 region 2" evidence="5">
    <location>
        <begin position="8"/>
        <end position="75"/>
    </location>
</feature>
<keyword evidence="8" id="KW-1185">Reference proteome</keyword>
<comment type="similarity">
    <text evidence="1">Belongs to the sigma-70 factor family. ECF subfamily.</text>
</comment>
<evidence type="ECO:0000313" key="7">
    <source>
        <dbReference type="EMBL" id="RAW02883.1"/>
    </source>
</evidence>
<proteinExistence type="inferred from homology"/>
<evidence type="ECO:0000256" key="1">
    <source>
        <dbReference type="ARBA" id="ARBA00010641"/>
    </source>
</evidence>
<dbReference type="GO" id="GO:0003677">
    <property type="term" value="F:DNA binding"/>
    <property type="evidence" value="ECO:0007669"/>
    <property type="project" value="InterPro"/>
</dbReference>
<dbReference type="InterPro" id="IPR007627">
    <property type="entry name" value="RNA_pol_sigma70_r2"/>
</dbReference>
<dbReference type="InterPro" id="IPR013325">
    <property type="entry name" value="RNA_pol_sigma_r2"/>
</dbReference>
<keyword evidence="3" id="KW-0731">Sigma factor</keyword>
<dbReference type="GO" id="GO:0006352">
    <property type="term" value="P:DNA-templated transcription initiation"/>
    <property type="evidence" value="ECO:0007669"/>
    <property type="project" value="InterPro"/>
</dbReference>
<comment type="caution">
    <text evidence="7">The sequence shown here is derived from an EMBL/GenBank/DDBJ whole genome shotgun (WGS) entry which is preliminary data.</text>
</comment>
<dbReference type="SUPFAM" id="SSF88946">
    <property type="entry name" value="Sigma2 domain of RNA polymerase sigma factors"/>
    <property type="match status" value="1"/>
</dbReference>
<dbReference type="InterPro" id="IPR039425">
    <property type="entry name" value="RNA_pol_sigma-70-like"/>
</dbReference>
<protein>
    <submittedName>
        <fullName evidence="7">RNA polymerase subunit sigma-70</fullName>
    </submittedName>
</protein>
<dbReference type="EMBL" id="QMFY01000001">
    <property type="protein sequence ID" value="RAW02883.1"/>
    <property type="molecule type" value="Genomic_DNA"/>
</dbReference>
<dbReference type="OrthoDB" id="9780326at2"/>
<organism evidence="7 8">
    <name type="scientific">Pseudochryseolinea flava</name>
    <dbReference type="NCBI Taxonomy" id="2059302"/>
    <lineage>
        <taxon>Bacteria</taxon>
        <taxon>Pseudomonadati</taxon>
        <taxon>Bacteroidota</taxon>
        <taxon>Cytophagia</taxon>
        <taxon>Cytophagales</taxon>
        <taxon>Fulvivirgaceae</taxon>
        <taxon>Pseudochryseolinea</taxon>
    </lineage>
</organism>
<dbReference type="Gene3D" id="1.10.10.10">
    <property type="entry name" value="Winged helix-like DNA-binding domain superfamily/Winged helix DNA-binding domain"/>
    <property type="match status" value="1"/>
</dbReference>
<evidence type="ECO:0000256" key="3">
    <source>
        <dbReference type="ARBA" id="ARBA00023082"/>
    </source>
</evidence>
<keyword evidence="2" id="KW-0805">Transcription regulation</keyword>
<name>A0A364Y7K9_9BACT</name>
<dbReference type="PANTHER" id="PTHR43133">
    <property type="entry name" value="RNA POLYMERASE ECF-TYPE SIGMA FACTO"/>
    <property type="match status" value="1"/>
</dbReference>
<dbReference type="GO" id="GO:0016987">
    <property type="term" value="F:sigma factor activity"/>
    <property type="evidence" value="ECO:0007669"/>
    <property type="project" value="UniProtKB-KW"/>
</dbReference>
<dbReference type="Gene3D" id="1.10.1740.10">
    <property type="match status" value="1"/>
</dbReference>
<reference evidence="7 8" key="1">
    <citation type="submission" date="2018-06" db="EMBL/GenBank/DDBJ databases">
        <title>Chryseolinea flavus sp. nov., a member of the phylum Bacteroidetes isolated from soil.</title>
        <authorList>
            <person name="Li Y."/>
            <person name="Wang J."/>
        </authorList>
    </citation>
    <scope>NUCLEOTIDE SEQUENCE [LARGE SCALE GENOMIC DNA]</scope>
    <source>
        <strain evidence="7 8">SDU1-6</strain>
    </source>
</reference>
<dbReference type="PANTHER" id="PTHR43133:SF45">
    <property type="entry name" value="RNA POLYMERASE ECF-TYPE SIGMA FACTOR"/>
    <property type="match status" value="1"/>
</dbReference>
<evidence type="ECO:0000256" key="2">
    <source>
        <dbReference type="ARBA" id="ARBA00023015"/>
    </source>
</evidence>
<dbReference type="Pfam" id="PF08281">
    <property type="entry name" value="Sigma70_r4_2"/>
    <property type="match status" value="1"/>
</dbReference>
<dbReference type="CDD" id="cd06171">
    <property type="entry name" value="Sigma70_r4"/>
    <property type="match status" value="1"/>
</dbReference>
<feature type="domain" description="RNA polymerase sigma factor 70 region 4 type 2" evidence="6">
    <location>
        <begin position="99"/>
        <end position="150"/>
    </location>
</feature>
<evidence type="ECO:0000256" key="4">
    <source>
        <dbReference type="ARBA" id="ARBA00023163"/>
    </source>
</evidence>
<dbReference type="AlphaFoldDB" id="A0A364Y7K9"/>
<dbReference type="SUPFAM" id="SSF88659">
    <property type="entry name" value="Sigma3 and sigma4 domains of RNA polymerase sigma factors"/>
    <property type="match status" value="1"/>
</dbReference>
<dbReference type="InterPro" id="IPR013249">
    <property type="entry name" value="RNA_pol_sigma70_r4_t2"/>
</dbReference>
<dbReference type="Pfam" id="PF04542">
    <property type="entry name" value="Sigma70_r2"/>
    <property type="match status" value="1"/>
</dbReference>
<dbReference type="RefSeq" id="WP_112745098.1">
    <property type="nucleotide sequence ID" value="NZ_QMFY01000001.1"/>
</dbReference>
<sequence length="159" mass="18688">MEEAFVALINQHRGLIYKVCHLYGADRDYQEDLFQEIVMQIWRAYPSFRNEALITTWMYRIALNTAISYLRKEKRMPISQRISMRELQLPEMEQADDMEVLQQAIQQLTQVEKGIIMLYLDEKSYQEISDILGISLSNVGVKISRIKSKLEKIVKALDL</sequence>
<dbReference type="Proteomes" id="UP000251889">
    <property type="component" value="Unassembled WGS sequence"/>
</dbReference>
<evidence type="ECO:0000313" key="8">
    <source>
        <dbReference type="Proteomes" id="UP000251889"/>
    </source>
</evidence>
<evidence type="ECO:0000259" key="6">
    <source>
        <dbReference type="Pfam" id="PF08281"/>
    </source>
</evidence>
<keyword evidence="4" id="KW-0804">Transcription</keyword>